<comment type="caution">
    <text evidence="2">The sequence shown here is derived from an EMBL/GenBank/DDBJ whole genome shotgun (WGS) entry which is preliminary data.</text>
</comment>
<dbReference type="GO" id="GO:0046872">
    <property type="term" value="F:metal ion binding"/>
    <property type="evidence" value="ECO:0007669"/>
    <property type="project" value="InterPro"/>
</dbReference>
<protein>
    <submittedName>
        <fullName evidence="2">TIGR03086 family protein</fullName>
    </submittedName>
</protein>
<proteinExistence type="predicted"/>
<dbReference type="STRING" id="912594.AWC12_19810"/>
<dbReference type="InterPro" id="IPR034660">
    <property type="entry name" value="DinB/YfiT-like"/>
</dbReference>
<dbReference type="Gene3D" id="1.20.120.450">
    <property type="entry name" value="dinb family like domain"/>
    <property type="match status" value="1"/>
</dbReference>
<dbReference type="Proteomes" id="UP000078396">
    <property type="component" value="Unassembled WGS sequence"/>
</dbReference>
<reference evidence="2 3" key="1">
    <citation type="submission" date="2016-04" db="EMBL/GenBank/DDBJ databases">
        <title>Draft Genome Sequences of Staphylococcus capitis Strain H36, S. capitis Strain H65, S. cohnii Strain H62, S. hominis Strain H69, Mycobacterium iranicum Strain H39, Plantibacter sp. Strain H53, Pseudomonas oryzihabitans Strain H72, and Microbacterium sp. Strain H83, isolated from residential settings.</title>
        <authorList>
            <person name="Lymperopoulou D."/>
            <person name="Adams R.I."/>
            <person name="Lindow S."/>
            <person name="Coil D.A."/>
            <person name="Jospin G."/>
            <person name="Eisen J.A."/>
        </authorList>
    </citation>
    <scope>NUCLEOTIDE SEQUENCE [LARGE SCALE GENOMIC DNA]</scope>
    <source>
        <strain evidence="2 3">H39</strain>
    </source>
</reference>
<feature type="domain" description="Mycothiol-dependent maleylpyruvate isomerase metal-binding" evidence="1">
    <location>
        <begin position="6"/>
        <end position="127"/>
    </location>
</feature>
<dbReference type="NCBIfam" id="TIGR03083">
    <property type="entry name" value="maleylpyruvate isomerase family mycothiol-dependent enzyme"/>
    <property type="match status" value="1"/>
</dbReference>
<dbReference type="SUPFAM" id="SSF109854">
    <property type="entry name" value="DinB/YfiT-like putative metalloenzymes"/>
    <property type="match status" value="1"/>
</dbReference>
<evidence type="ECO:0000313" key="2">
    <source>
        <dbReference type="EMBL" id="OAN36980.1"/>
    </source>
</evidence>
<dbReference type="NCBIfam" id="TIGR03086">
    <property type="entry name" value="TIGR03086 family metal-binding protein"/>
    <property type="match status" value="1"/>
</dbReference>
<dbReference type="AlphaFoldDB" id="A0A178LSK0"/>
<sequence length="189" mass="19694">MIDMTAACEGTAELLGQVRDDHLAAPTPCGAMNLGAVIAHIGGLSLAFDAAARKEFGELTDTAPEMGDGPEPEWRTLYPENLERLAQAWRDPAAWEGMSRAGGVDFPADVGGMIALTEVVVHGWDVAVSAGLTYHVSDEILTAVQAHVASFSGGEPIDGLFGAAVPTPDDAPLMDRVVALTGRDPAWAS</sequence>
<gene>
    <name evidence="2" type="ORF">A4X20_23880</name>
</gene>
<dbReference type="OrthoDB" id="5185819at2"/>
<name>A0A178LSK0_MYCIR</name>
<dbReference type="Pfam" id="PF11716">
    <property type="entry name" value="MDMPI_N"/>
    <property type="match status" value="1"/>
</dbReference>
<dbReference type="InterPro" id="IPR017517">
    <property type="entry name" value="Maleyloyr_isom"/>
</dbReference>
<evidence type="ECO:0000313" key="3">
    <source>
        <dbReference type="Proteomes" id="UP000078396"/>
    </source>
</evidence>
<evidence type="ECO:0000259" key="1">
    <source>
        <dbReference type="Pfam" id="PF11716"/>
    </source>
</evidence>
<dbReference type="InterPro" id="IPR017520">
    <property type="entry name" value="CHP03086"/>
</dbReference>
<dbReference type="EMBL" id="LWCS01000031">
    <property type="protein sequence ID" value="OAN36980.1"/>
    <property type="molecule type" value="Genomic_DNA"/>
</dbReference>
<dbReference type="InterPro" id="IPR024344">
    <property type="entry name" value="MDMPI_metal-binding"/>
</dbReference>
<accession>A0A178LSK0</accession>
<organism evidence="2 3">
    <name type="scientific">Mycolicibacterium iranicum</name>
    <name type="common">Mycobacterium iranicum</name>
    <dbReference type="NCBI Taxonomy" id="912594"/>
    <lineage>
        <taxon>Bacteria</taxon>
        <taxon>Bacillati</taxon>
        <taxon>Actinomycetota</taxon>
        <taxon>Actinomycetes</taxon>
        <taxon>Mycobacteriales</taxon>
        <taxon>Mycobacteriaceae</taxon>
        <taxon>Mycolicibacterium</taxon>
    </lineage>
</organism>
<dbReference type="RefSeq" id="WP_064282804.1">
    <property type="nucleotide sequence ID" value="NZ_LWCS01000031.1"/>
</dbReference>